<dbReference type="AlphaFoldDB" id="A0ABC8TV65"/>
<accession>A0ABC8TV65</accession>
<reference evidence="2 3" key="1">
    <citation type="submission" date="2024-02" db="EMBL/GenBank/DDBJ databases">
        <authorList>
            <person name="Vignale AGUSTIN F."/>
            <person name="Sosa J E."/>
            <person name="Modenutti C."/>
        </authorList>
    </citation>
    <scope>NUCLEOTIDE SEQUENCE [LARGE SCALE GENOMIC DNA]</scope>
</reference>
<evidence type="ECO:0000313" key="3">
    <source>
        <dbReference type="Proteomes" id="UP001642360"/>
    </source>
</evidence>
<dbReference type="PANTHER" id="PTHR35296">
    <property type="entry name" value="EXPRESSED PROTEIN"/>
    <property type="match status" value="1"/>
</dbReference>
<evidence type="ECO:0000256" key="1">
    <source>
        <dbReference type="ARBA" id="ARBA00006974"/>
    </source>
</evidence>
<gene>
    <name evidence="2" type="ORF">ILEXP_LOCUS43120</name>
</gene>
<dbReference type="Proteomes" id="UP001642360">
    <property type="component" value="Unassembled WGS sequence"/>
</dbReference>
<dbReference type="InterPro" id="IPR003676">
    <property type="entry name" value="SAUR_fam"/>
</dbReference>
<name>A0ABC8TV65_9AQUA</name>
<proteinExistence type="inferred from homology"/>
<evidence type="ECO:0000313" key="2">
    <source>
        <dbReference type="EMBL" id="CAK9173390.1"/>
    </source>
</evidence>
<dbReference type="PANTHER" id="PTHR35296:SF3">
    <property type="entry name" value="EXPRESSED PROTEIN"/>
    <property type="match status" value="1"/>
</dbReference>
<protein>
    <submittedName>
        <fullName evidence="2">Uncharacterized protein</fullName>
    </submittedName>
</protein>
<sequence length="255" mass="29981">MECLVLPVSMLKRRYLGWSRLGYRPLSEGFFGESEGPVTVMVGKEKREFLVDPCIFEESPFRVLMDMVVRKENIGRVDVRGRKRMIWLNIDALLFEHMLWLMHNDCSSLSQLNLEEIQRPSDHFLVPKLPMECLVLPVSMLKRRYLGWSRLGYRPLSEGFFGESEGPVTVMVGKEKREFLVDPCIFEESPFRVLMDMVVRKENIGRVDVRGRKRMIWLNIDALLFEHMLWLMHNDCSSLSQLNLEEIVDFYAQDN</sequence>
<comment type="caution">
    <text evidence="2">The sequence shown here is derived from an EMBL/GenBank/DDBJ whole genome shotgun (WGS) entry which is preliminary data.</text>
</comment>
<keyword evidence="3" id="KW-1185">Reference proteome</keyword>
<organism evidence="2 3">
    <name type="scientific">Ilex paraguariensis</name>
    <name type="common">yerba mate</name>
    <dbReference type="NCBI Taxonomy" id="185542"/>
    <lineage>
        <taxon>Eukaryota</taxon>
        <taxon>Viridiplantae</taxon>
        <taxon>Streptophyta</taxon>
        <taxon>Embryophyta</taxon>
        <taxon>Tracheophyta</taxon>
        <taxon>Spermatophyta</taxon>
        <taxon>Magnoliopsida</taxon>
        <taxon>eudicotyledons</taxon>
        <taxon>Gunneridae</taxon>
        <taxon>Pentapetalae</taxon>
        <taxon>asterids</taxon>
        <taxon>campanulids</taxon>
        <taxon>Aquifoliales</taxon>
        <taxon>Aquifoliaceae</taxon>
        <taxon>Ilex</taxon>
    </lineage>
</organism>
<comment type="similarity">
    <text evidence="1">Belongs to the ARG7 family.</text>
</comment>
<dbReference type="EMBL" id="CAUOFW020006168">
    <property type="protein sequence ID" value="CAK9173390.1"/>
    <property type="molecule type" value="Genomic_DNA"/>
</dbReference>